<dbReference type="Pfam" id="PF04392">
    <property type="entry name" value="ABC_sub_bind"/>
    <property type="match status" value="1"/>
</dbReference>
<dbReference type="AlphaFoldDB" id="A0A9D1SEQ4"/>
<gene>
    <name evidence="2" type="ORF">IAA61_03840</name>
</gene>
<dbReference type="SUPFAM" id="SSF53822">
    <property type="entry name" value="Periplasmic binding protein-like I"/>
    <property type="match status" value="1"/>
</dbReference>
<evidence type="ECO:0000313" key="3">
    <source>
        <dbReference type="Proteomes" id="UP000824109"/>
    </source>
</evidence>
<dbReference type="Gene3D" id="3.40.50.2300">
    <property type="match status" value="2"/>
</dbReference>
<reference evidence="2" key="2">
    <citation type="journal article" date="2021" name="PeerJ">
        <title>Extensive microbial diversity within the chicken gut microbiome revealed by metagenomics and culture.</title>
        <authorList>
            <person name="Gilroy R."/>
            <person name="Ravi A."/>
            <person name="Getino M."/>
            <person name="Pursley I."/>
            <person name="Horton D.L."/>
            <person name="Alikhan N.F."/>
            <person name="Baker D."/>
            <person name="Gharbi K."/>
            <person name="Hall N."/>
            <person name="Watson M."/>
            <person name="Adriaenssens E.M."/>
            <person name="Foster-Nyarko E."/>
            <person name="Jarju S."/>
            <person name="Secka A."/>
            <person name="Antonio M."/>
            <person name="Oren A."/>
            <person name="Chaudhuri R.R."/>
            <person name="La Ragione R."/>
            <person name="Hildebrand F."/>
            <person name="Pallen M.J."/>
        </authorList>
    </citation>
    <scope>NUCLEOTIDE SEQUENCE</scope>
    <source>
        <strain evidence="2">USAMLcec3-3695</strain>
    </source>
</reference>
<evidence type="ECO:0000256" key="1">
    <source>
        <dbReference type="SAM" id="SignalP"/>
    </source>
</evidence>
<dbReference type="Proteomes" id="UP000824109">
    <property type="component" value="Unassembled WGS sequence"/>
</dbReference>
<keyword evidence="1" id="KW-0732">Signal</keyword>
<reference evidence="2" key="1">
    <citation type="submission" date="2020-10" db="EMBL/GenBank/DDBJ databases">
        <authorList>
            <person name="Gilroy R."/>
        </authorList>
    </citation>
    <scope>NUCLEOTIDE SEQUENCE</scope>
    <source>
        <strain evidence="2">USAMLcec3-3695</strain>
    </source>
</reference>
<sequence>MKLKKISALLTVGALAAVSMLSGCGSTDGTDTSSSSNTSSGNDATYSIGLCQTVQHDALDAATNGFQDKLKELLGDSVSFNLQNAAGDSATCATIVNQFVSTDVDLIFANATAALQAAAAATDQIPIVGTSITDYATALDIADWTGTTGRNITGSSDLAPLEEQAAMLQELLPDAQNIGLVYCSSESNSKYQVDIVQSELEALGYTCTQYSFADSNDIVSVITSACDASDALYIPTDNTAAANTEIINNVALPAGVPIIAGEEGICEGCGIATLSIDYYSLGEKAGEMAYEILVNGADPAAMQIEYADGLTKKYVPDRCEQLGITVPEDYTAITAEAE</sequence>
<name>A0A9D1SEQ4_9FIRM</name>
<accession>A0A9D1SEQ4</accession>
<feature type="signal peptide" evidence="1">
    <location>
        <begin position="1"/>
        <end position="16"/>
    </location>
</feature>
<protein>
    <submittedName>
        <fullName evidence="2">ABC transporter substrate-binding protein</fullName>
    </submittedName>
</protein>
<dbReference type="PANTHER" id="PTHR35271:SF1">
    <property type="entry name" value="ABC TRANSPORTER, SUBSTRATE-BINDING LIPOPROTEIN"/>
    <property type="match status" value="1"/>
</dbReference>
<dbReference type="CDD" id="cd06325">
    <property type="entry name" value="PBP1_ABC_unchar_transporter"/>
    <property type="match status" value="1"/>
</dbReference>
<comment type="caution">
    <text evidence="2">The sequence shown here is derived from an EMBL/GenBank/DDBJ whole genome shotgun (WGS) entry which is preliminary data.</text>
</comment>
<dbReference type="EMBL" id="DVNB01000040">
    <property type="protein sequence ID" value="HIU56932.1"/>
    <property type="molecule type" value="Genomic_DNA"/>
</dbReference>
<dbReference type="PANTHER" id="PTHR35271">
    <property type="entry name" value="ABC TRANSPORTER, SUBSTRATE-BINDING LIPOPROTEIN-RELATED"/>
    <property type="match status" value="1"/>
</dbReference>
<feature type="chain" id="PRO_5039698938" evidence="1">
    <location>
        <begin position="17"/>
        <end position="338"/>
    </location>
</feature>
<dbReference type="PROSITE" id="PS51257">
    <property type="entry name" value="PROKAR_LIPOPROTEIN"/>
    <property type="match status" value="1"/>
</dbReference>
<dbReference type="InterPro" id="IPR007487">
    <property type="entry name" value="ABC_transpt-TYRBP-like"/>
</dbReference>
<evidence type="ECO:0000313" key="2">
    <source>
        <dbReference type="EMBL" id="HIU56932.1"/>
    </source>
</evidence>
<proteinExistence type="predicted"/>
<organism evidence="2 3">
    <name type="scientific">Candidatus Ornithomonoglobus merdipullorum</name>
    <dbReference type="NCBI Taxonomy" id="2840895"/>
    <lineage>
        <taxon>Bacteria</taxon>
        <taxon>Bacillati</taxon>
        <taxon>Bacillota</taxon>
        <taxon>Clostridia</taxon>
        <taxon>Candidatus Ornithomonoglobus</taxon>
    </lineage>
</organism>
<dbReference type="InterPro" id="IPR028082">
    <property type="entry name" value="Peripla_BP_I"/>
</dbReference>